<evidence type="ECO:0000313" key="3">
    <source>
        <dbReference type="Proteomes" id="UP000002407"/>
    </source>
</evidence>
<gene>
    <name evidence="2" type="primary">cas5h</name>
    <name evidence="2" type="ordered locus">CHAB381_0397</name>
</gene>
<sequence>MKALSFKLSGKFAFFKKPDVNEHVYFSYNNIPKPTLLGLLGAIIGLGGYAKECELGNRNNPEFYEKLKYLKIALIPLAKFGRFNKKIQTFNNGVGANQDGNLIIKEQWLENPAWQILIKDDKSDEFSKISKFLMEKKAIFIPYLGKNDHFASISEVKIVNLDEFKEKKGEIISLVLEKNVKNPGRNPSKDSFIFSEYYPIGFDENGFYTLEKTIFTNQTYEIGDGFYKYKESAICFL</sequence>
<evidence type="ECO:0000313" key="2">
    <source>
        <dbReference type="EMBL" id="ABS51485.1"/>
    </source>
</evidence>
<evidence type="ECO:0000256" key="1">
    <source>
        <dbReference type="ARBA" id="ARBA00023118"/>
    </source>
</evidence>
<keyword evidence="1" id="KW-0051">Antiviral defense</keyword>
<dbReference type="InterPro" id="IPR013421">
    <property type="entry name" value="CRISPR-assoc_prot_Cas5_HALMA"/>
</dbReference>
<dbReference type="NCBIfam" id="TIGR02592">
    <property type="entry name" value="cas_Cas5h"/>
    <property type="match status" value="1"/>
</dbReference>
<dbReference type="RefSeq" id="WP_012108278.1">
    <property type="nucleotide sequence ID" value="NC_009714.1"/>
</dbReference>
<dbReference type="Proteomes" id="UP000002407">
    <property type="component" value="Chromosome"/>
</dbReference>
<dbReference type="NCBIfam" id="TIGR02593">
    <property type="entry name" value="CRISPR_cas5"/>
    <property type="match status" value="1"/>
</dbReference>
<dbReference type="GO" id="GO:0051607">
    <property type="term" value="P:defense response to virus"/>
    <property type="evidence" value="ECO:0007669"/>
    <property type="project" value="UniProtKB-KW"/>
</dbReference>
<proteinExistence type="predicted"/>
<dbReference type="EMBL" id="CP000776">
    <property type="protein sequence ID" value="ABS51485.1"/>
    <property type="molecule type" value="Genomic_DNA"/>
</dbReference>
<dbReference type="eggNOG" id="ENOG502ZBNI">
    <property type="taxonomic scope" value="Bacteria"/>
</dbReference>
<protein>
    <submittedName>
        <fullName evidence="2">Crispr-associated protein Cas5, hmari subtype</fullName>
    </submittedName>
</protein>
<reference evidence="3" key="1">
    <citation type="submission" date="2007-07" db="EMBL/GenBank/DDBJ databases">
        <title>Complete genome sequence of Campylobacter hominis ATCC BAA-381, a commensal isolated from the human gastrointestinal tract.</title>
        <authorList>
            <person name="Fouts D.E."/>
            <person name="Mongodin E.F."/>
            <person name="Puiu D."/>
            <person name="Sebastian Y."/>
            <person name="Miller W.G."/>
            <person name="Mandrell R.E."/>
            <person name="Nelson K.E."/>
        </authorList>
    </citation>
    <scope>NUCLEOTIDE SEQUENCE [LARGE SCALE GENOMIC DNA]</scope>
    <source>
        <strain evidence="3">ATCC BAA-381 / LMG 19568 / NCTC 13146 / CH001A</strain>
    </source>
</reference>
<dbReference type="STRING" id="360107.CHAB381_0397"/>
<dbReference type="InterPro" id="IPR013422">
    <property type="entry name" value="CRISPR-assoc_prot_Cas5_N"/>
</dbReference>
<dbReference type="OrthoDB" id="5363158at2"/>
<name>A7I0F5_CAMHC</name>
<dbReference type="AlphaFoldDB" id="A7I0F5"/>
<organism evidence="2 3">
    <name type="scientific">Campylobacter hominis (strain ATCC BAA-381 / DSM 21671 / CCUG 45161 / LMG 19568 / NCTC 13146 / CH001A)</name>
    <dbReference type="NCBI Taxonomy" id="360107"/>
    <lineage>
        <taxon>Bacteria</taxon>
        <taxon>Pseudomonadati</taxon>
        <taxon>Campylobacterota</taxon>
        <taxon>Epsilonproteobacteria</taxon>
        <taxon>Campylobacterales</taxon>
        <taxon>Campylobacteraceae</taxon>
        <taxon>Campylobacter</taxon>
    </lineage>
</organism>
<dbReference type="HOGENOM" id="CLU_100173_0_0_7"/>
<keyword evidence="3" id="KW-1185">Reference proteome</keyword>
<accession>A7I0F5</accession>
<dbReference type="KEGG" id="cha:CHAB381_0397"/>